<organism evidence="3 4">
    <name type="scientific">Kingella potus</name>
    <dbReference type="NCBI Taxonomy" id="265175"/>
    <lineage>
        <taxon>Bacteria</taxon>
        <taxon>Pseudomonadati</taxon>
        <taxon>Pseudomonadota</taxon>
        <taxon>Betaproteobacteria</taxon>
        <taxon>Neisseriales</taxon>
        <taxon>Neisseriaceae</taxon>
        <taxon>Kingella</taxon>
    </lineage>
</organism>
<dbReference type="InterPro" id="IPR025202">
    <property type="entry name" value="PLD-like_dom"/>
</dbReference>
<protein>
    <submittedName>
        <fullName evidence="3">Predicted HKD family nuclease</fullName>
    </submittedName>
</protein>
<evidence type="ECO:0000259" key="2">
    <source>
        <dbReference type="Pfam" id="PF13091"/>
    </source>
</evidence>
<dbReference type="RefSeq" id="WP_115307665.1">
    <property type="nucleotide sequence ID" value="NZ_CP091516.1"/>
</dbReference>
<dbReference type="OrthoDB" id="5500241at2"/>
<dbReference type="Proteomes" id="UP000254293">
    <property type="component" value="Unassembled WGS sequence"/>
</dbReference>
<feature type="domain" description="Phospholipase D-like" evidence="2">
    <location>
        <begin position="15"/>
        <end position="127"/>
    </location>
</feature>
<dbReference type="Pfam" id="PF13091">
    <property type="entry name" value="PLDc_2"/>
    <property type="match status" value="1"/>
</dbReference>
<sequence>MAKFLTTTAASFYLEELIKNARERLFLISPYWKLNDRLKELLEDKNRMKIDIRIIYGKNDLNPSEMKWFKSLDYVRISYCPNLHAKCYISEQACIITSLNLYEFSQVNNHEMGIFLSKDEDGKIYQDAYEEAQRIIRISEEVKVSLDAVNSGTDGNTAENGSENKNHDKLTTAKLAEKLGISTQECNQKLCDAGLQQSEGKYYSLTDAGKQAGGEIKKGRFGYFIVWDSGLAL</sequence>
<reference evidence="3 4" key="1">
    <citation type="submission" date="2018-06" db="EMBL/GenBank/DDBJ databases">
        <authorList>
            <consortium name="Pathogen Informatics"/>
            <person name="Doyle S."/>
        </authorList>
    </citation>
    <scope>NUCLEOTIDE SEQUENCE [LARGE SCALE GENOMIC DNA]</scope>
    <source>
        <strain evidence="3 4">NCTC13336</strain>
    </source>
</reference>
<dbReference type="Gene3D" id="3.30.870.10">
    <property type="entry name" value="Endonuclease Chain A"/>
    <property type="match status" value="1"/>
</dbReference>
<keyword evidence="4" id="KW-1185">Reference proteome</keyword>
<dbReference type="CDD" id="cd09176">
    <property type="entry name" value="PLDc_unchar6"/>
    <property type="match status" value="1"/>
</dbReference>
<dbReference type="AlphaFoldDB" id="A0A377QYC8"/>
<dbReference type="SUPFAM" id="SSF56024">
    <property type="entry name" value="Phospholipase D/nuclease"/>
    <property type="match status" value="1"/>
</dbReference>
<gene>
    <name evidence="3" type="ORF">NCTC13336_00586</name>
</gene>
<proteinExistence type="predicted"/>
<feature type="region of interest" description="Disordered" evidence="1">
    <location>
        <begin position="150"/>
        <end position="169"/>
    </location>
</feature>
<evidence type="ECO:0000313" key="4">
    <source>
        <dbReference type="Proteomes" id="UP000254293"/>
    </source>
</evidence>
<evidence type="ECO:0000313" key="3">
    <source>
        <dbReference type="EMBL" id="STR00384.1"/>
    </source>
</evidence>
<dbReference type="InterPro" id="IPR059166">
    <property type="entry name" value="PLD-like_cat"/>
</dbReference>
<dbReference type="EMBL" id="UGJJ01000001">
    <property type="protein sequence ID" value="STR00384.1"/>
    <property type="molecule type" value="Genomic_DNA"/>
</dbReference>
<feature type="compositionally biased region" description="Polar residues" evidence="1">
    <location>
        <begin position="150"/>
        <end position="161"/>
    </location>
</feature>
<evidence type="ECO:0000256" key="1">
    <source>
        <dbReference type="SAM" id="MobiDB-lite"/>
    </source>
</evidence>
<name>A0A377QYC8_9NEIS</name>
<accession>A0A377QYC8</accession>